<dbReference type="Pfam" id="PF00482">
    <property type="entry name" value="T2SSF"/>
    <property type="match status" value="1"/>
</dbReference>
<gene>
    <name evidence="9" type="ORF">LCGC14_1958410</name>
</gene>
<dbReference type="GO" id="GO:0015628">
    <property type="term" value="P:protein secretion by the type II secretion system"/>
    <property type="evidence" value="ECO:0007669"/>
    <property type="project" value="TreeGrafter"/>
</dbReference>
<dbReference type="InterPro" id="IPR018076">
    <property type="entry name" value="T2SS_GspF_dom"/>
</dbReference>
<reference evidence="9" key="1">
    <citation type="journal article" date="2015" name="Nature">
        <title>Complex archaea that bridge the gap between prokaryotes and eukaryotes.</title>
        <authorList>
            <person name="Spang A."/>
            <person name="Saw J.H."/>
            <person name="Jorgensen S.L."/>
            <person name="Zaremba-Niedzwiedzka K."/>
            <person name="Martijn J."/>
            <person name="Lind A.E."/>
            <person name="van Eijk R."/>
            <person name="Schleper C."/>
            <person name="Guy L."/>
            <person name="Ettema T.J."/>
        </authorList>
    </citation>
    <scope>NUCLEOTIDE SEQUENCE</scope>
</reference>
<evidence type="ECO:0000256" key="5">
    <source>
        <dbReference type="ARBA" id="ARBA00022989"/>
    </source>
</evidence>
<organism evidence="9">
    <name type="scientific">marine sediment metagenome</name>
    <dbReference type="NCBI Taxonomy" id="412755"/>
    <lineage>
        <taxon>unclassified sequences</taxon>
        <taxon>metagenomes</taxon>
        <taxon>ecological metagenomes</taxon>
    </lineage>
</organism>
<keyword evidence="3" id="KW-1003">Cell membrane</keyword>
<keyword evidence="4 7" id="KW-0812">Transmembrane</keyword>
<evidence type="ECO:0000256" key="6">
    <source>
        <dbReference type="ARBA" id="ARBA00023136"/>
    </source>
</evidence>
<evidence type="ECO:0000256" key="1">
    <source>
        <dbReference type="ARBA" id="ARBA00004651"/>
    </source>
</evidence>
<keyword evidence="6 7" id="KW-0472">Membrane</keyword>
<protein>
    <recommendedName>
        <fullName evidence="8">Type II secretion system protein GspF domain-containing protein</fullName>
    </recommendedName>
</protein>
<evidence type="ECO:0000313" key="9">
    <source>
        <dbReference type="EMBL" id="KKL85072.1"/>
    </source>
</evidence>
<accession>A0A0F9ICF1</accession>
<proteinExistence type="inferred from homology"/>
<evidence type="ECO:0000256" key="4">
    <source>
        <dbReference type="ARBA" id="ARBA00022692"/>
    </source>
</evidence>
<dbReference type="InterPro" id="IPR003004">
    <property type="entry name" value="GspF/PilC"/>
</dbReference>
<evidence type="ECO:0000256" key="3">
    <source>
        <dbReference type="ARBA" id="ARBA00022475"/>
    </source>
</evidence>
<dbReference type="PANTHER" id="PTHR30012:SF0">
    <property type="entry name" value="TYPE II SECRETION SYSTEM PROTEIN F-RELATED"/>
    <property type="match status" value="1"/>
</dbReference>
<comment type="similarity">
    <text evidence="2">Belongs to the GSP F family.</text>
</comment>
<feature type="non-terminal residue" evidence="9">
    <location>
        <position position="1"/>
    </location>
</feature>
<sequence length="80" mass="8902">VALDKLPPVMRELIATGERSGRLPEVLGRAADSYENEFERLVQRGLAYLEPAMILAMAAVVAFIVFSVLLPLFQMNQLIK</sequence>
<name>A0A0F9ICF1_9ZZZZ</name>
<comment type="subcellular location">
    <subcellularLocation>
        <location evidence="1">Cell membrane</location>
        <topology evidence="1">Multi-pass membrane protein</topology>
    </subcellularLocation>
</comment>
<feature type="domain" description="Type II secretion system protein GspF" evidence="8">
    <location>
        <begin position="4"/>
        <end position="71"/>
    </location>
</feature>
<keyword evidence="5 7" id="KW-1133">Transmembrane helix</keyword>
<dbReference type="Gene3D" id="1.20.81.30">
    <property type="entry name" value="Type II secretion system (T2SS), domain F"/>
    <property type="match status" value="1"/>
</dbReference>
<evidence type="ECO:0000256" key="7">
    <source>
        <dbReference type="SAM" id="Phobius"/>
    </source>
</evidence>
<dbReference type="GO" id="GO:0005886">
    <property type="term" value="C:plasma membrane"/>
    <property type="evidence" value="ECO:0007669"/>
    <property type="project" value="UniProtKB-SubCell"/>
</dbReference>
<evidence type="ECO:0000259" key="8">
    <source>
        <dbReference type="Pfam" id="PF00482"/>
    </source>
</evidence>
<feature type="transmembrane region" description="Helical" evidence="7">
    <location>
        <begin position="52"/>
        <end position="73"/>
    </location>
</feature>
<dbReference type="InterPro" id="IPR042094">
    <property type="entry name" value="T2SS_GspF_sf"/>
</dbReference>
<comment type="caution">
    <text evidence="9">The sequence shown here is derived from an EMBL/GenBank/DDBJ whole genome shotgun (WGS) entry which is preliminary data.</text>
</comment>
<evidence type="ECO:0000256" key="2">
    <source>
        <dbReference type="ARBA" id="ARBA00005745"/>
    </source>
</evidence>
<dbReference type="AlphaFoldDB" id="A0A0F9ICF1"/>
<dbReference type="PRINTS" id="PR00812">
    <property type="entry name" value="BCTERIALGSPF"/>
</dbReference>
<dbReference type="PANTHER" id="PTHR30012">
    <property type="entry name" value="GENERAL SECRETION PATHWAY PROTEIN"/>
    <property type="match status" value="1"/>
</dbReference>
<dbReference type="EMBL" id="LAZR01021510">
    <property type="protein sequence ID" value="KKL85072.1"/>
    <property type="molecule type" value="Genomic_DNA"/>
</dbReference>